<dbReference type="KEGG" id="mpi:Mpet_1274"/>
<protein>
    <submittedName>
        <fullName evidence="3">NADPH-dependent F420 reductase</fullName>
    </submittedName>
</protein>
<dbReference type="PANTHER" id="PTHR14239:SF0">
    <property type="entry name" value="F420-DEPENDENT NADP REDUCTASE"/>
    <property type="match status" value="1"/>
</dbReference>
<organism evidence="3 4">
    <name type="scientific">Methanolacinia petrolearia (strain DSM 11571 / OCM 486 / SEBR 4847)</name>
    <name type="common">Methanoplanus petrolearius</name>
    <dbReference type="NCBI Taxonomy" id="679926"/>
    <lineage>
        <taxon>Archaea</taxon>
        <taxon>Methanobacteriati</taxon>
        <taxon>Methanobacteriota</taxon>
        <taxon>Stenosarchaea group</taxon>
        <taxon>Methanomicrobia</taxon>
        <taxon>Methanomicrobiales</taxon>
        <taxon>Methanomicrobiaceae</taxon>
        <taxon>Methanolacinia</taxon>
    </lineage>
</organism>
<dbReference type="GO" id="GO:0015677">
    <property type="term" value="P:copper ion import"/>
    <property type="evidence" value="ECO:0007669"/>
    <property type="project" value="TreeGrafter"/>
</dbReference>
<dbReference type="InterPro" id="IPR010185">
    <property type="entry name" value="NpdG"/>
</dbReference>
<dbReference type="GO" id="GO:0070967">
    <property type="term" value="F:coenzyme F420 binding"/>
    <property type="evidence" value="ECO:0007669"/>
    <property type="project" value="InterPro"/>
</dbReference>
<accession>E1RE71</accession>
<dbReference type="GO" id="GO:0005886">
    <property type="term" value="C:plasma membrane"/>
    <property type="evidence" value="ECO:0007669"/>
    <property type="project" value="TreeGrafter"/>
</dbReference>
<dbReference type="InterPro" id="IPR051267">
    <property type="entry name" value="STEAP_metalloreductase"/>
</dbReference>
<dbReference type="GO" id="GO:0008823">
    <property type="term" value="F:cupric reductase (NADH) activity"/>
    <property type="evidence" value="ECO:0007669"/>
    <property type="project" value="TreeGrafter"/>
</dbReference>
<dbReference type="Pfam" id="PF03807">
    <property type="entry name" value="F420_oxidored"/>
    <property type="match status" value="1"/>
</dbReference>
<keyword evidence="1" id="KW-0560">Oxidoreductase</keyword>
<keyword evidence="4" id="KW-1185">Reference proteome</keyword>
<dbReference type="GO" id="GO:0006740">
    <property type="term" value="P:NADPH regeneration"/>
    <property type="evidence" value="ECO:0007669"/>
    <property type="project" value="InterPro"/>
</dbReference>
<feature type="domain" description="Pyrroline-5-carboxylate reductase catalytic N-terminal" evidence="2">
    <location>
        <begin position="2"/>
        <end position="101"/>
    </location>
</feature>
<dbReference type="RefSeq" id="WP_013329211.1">
    <property type="nucleotide sequence ID" value="NC_014507.1"/>
</dbReference>
<dbReference type="InterPro" id="IPR036291">
    <property type="entry name" value="NAD(P)-bd_dom_sf"/>
</dbReference>
<dbReference type="GO" id="GO:0016651">
    <property type="term" value="F:oxidoreductase activity, acting on NAD(P)H"/>
    <property type="evidence" value="ECO:0007669"/>
    <property type="project" value="InterPro"/>
</dbReference>
<dbReference type="OrthoDB" id="8635at2157"/>
<proteinExistence type="predicted"/>
<gene>
    <name evidence="3" type="ordered locus">Mpet_1274</name>
</gene>
<dbReference type="GeneID" id="9743740"/>
<dbReference type="InterPro" id="IPR028939">
    <property type="entry name" value="P5C_Rdtase_cat_N"/>
</dbReference>
<dbReference type="PANTHER" id="PTHR14239">
    <property type="entry name" value="DUDULIN-RELATED"/>
    <property type="match status" value="1"/>
</dbReference>
<dbReference type="SUPFAM" id="SSF51735">
    <property type="entry name" value="NAD(P)-binding Rossmann-fold domains"/>
    <property type="match status" value="1"/>
</dbReference>
<dbReference type="GO" id="GO:0050661">
    <property type="term" value="F:NADP binding"/>
    <property type="evidence" value="ECO:0007669"/>
    <property type="project" value="InterPro"/>
</dbReference>
<sequence length="216" mass="23427">MKIGIIGGTGDIGEGLAHRLSQNHEIYIGSRDKDKACETSECMIKALSEKGISAHCQGVTNQDAVDMGDIVVISVNYRHLESTIKSLTGFEDKIVVTPVNPIGKTDHFYYDPPEEGSAALAIKKMLPESAKIVGAFNNISAQKWKKLDEVLDYSVAVCGDDLASKKIVMGLVEEVSELTAYDAGPLESSSIIESITPLILNIAKYNNMKDVGIKFY</sequence>
<dbReference type="EMBL" id="CP002117">
    <property type="protein sequence ID" value="ADN36034.1"/>
    <property type="molecule type" value="Genomic_DNA"/>
</dbReference>
<evidence type="ECO:0000256" key="1">
    <source>
        <dbReference type="ARBA" id="ARBA00023002"/>
    </source>
</evidence>
<evidence type="ECO:0000313" key="4">
    <source>
        <dbReference type="Proteomes" id="UP000006565"/>
    </source>
</evidence>
<dbReference type="HOGENOM" id="CLU_076368_1_1_2"/>
<dbReference type="eggNOG" id="arCOG00457">
    <property type="taxonomic scope" value="Archaea"/>
</dbReference>
<dbReference type="STRING" id="679926.Mpet_1274"/>
<name>E1RE71_METP4</name>
<evidence type="ECO:0000313" key="3">
    <source>
        <dbReference type="EMBL" id="ADN36034.1"/>
    </source>
</evidence>
<dbReference type="AlphaFoldDB" id="E1RE71"/>
<evidence type="ECO:0000259" key="2">
    <source>
        <dbReference type="Pfam" id="PF03807"/>
    </source>
</evidence>
<dbReference type="Gene3D" id="3.40.50.720">
    <property type="entry name" value="NAD(P)-binding Rossmann-like Domain"/>
    <property type="match status" value="1"/>
</dbReference>
<dbReference type="NCBIfam" id="TIGR01915">
    <property type="entry name" value="npdG"/>
    <property type="match status" value="1"/>
</dbReference>
<reference evidence="3 4" key="1">
    <citation type="journal article" date="2010" name="Stand. Genomic Sci.">
        <title>Complete genome sequence of Methanoplanus petrolearius type strain (SEBR 4847).</title>
        <authorList>
            <person name="Brambilla E."/>
            <person name="Djao O.D."/>
            <person name="Daligault H."/>
            <person name="Lapidus A."/>
            <person name="Lucas S."/>
            <person name="Hammon N."/>
            <person name="Nolan M."/>
            <person name="Tice H."/>
            <person name="Cheng J.F."/>
            <person name="Han C."/>
            <person name="Tapia R."/>
            <person name="Goodwin L."/>
            <person name="Pitluck S."/>
            <person name="Liolios K."/>
            <person name="Ivanova N."/>
            <person name="Mavromatis K."/>
            <person name="Mikhailova N."/>
            <person name="Pati A."/>
            <person name="Chen A."/>
            <person name="Palaniappan K."/>
            <person name="Land M."/>
            <person name="Hauser L."/>
            <person name="Chang Y.J."/>
            <person name="Jeffries C.D."/>
            <person name="Rohde M."/>
            <person name="Spring S."/>
            <person name="Sikorski J."/>
            <person name="Goker M."/>
            <person name="Woyke T."/>
            <person name="Bristow J."/>
            <person name="Eisen J.A."/>
            <person name="Markowitz V."/>
            <person name="Hugenholtz P."/>
            <person name="Kyrpides N.C."/>
            <person name="Klenk H.P."/>
        </authorList>
    </citation>
    <scope>NUCLEOTIDE SEQUENCE [LARGE SCALE GENOMIC DNA]</scope>
    <source>
        <strain evidence="4">DSM 11571 / OCM 486 / SEBR 4847</strain>
    </source>
</reference>
<dbReference type="Proteomes" id="UP000006565">
    <property type="component" value="Chromosome"/>
</dbReference>
<dbReference type="GO" id="GO:0052851">
    <property type="term" value="F:ferric-chelate reductase (NADPH) activity"/>
    <property type="evidence" value="ECO:0007669"/>
    <property type="project" value="TreeGrafter"/>
</dbReference>